<organism evidence="1 2">
    <name type="scientific">Lactuca virosa</name>
    <dbReference type="NCBI Taxonomy" id="75947"/>
    <lineage>
        <taxon>Eukaryota</taxon>
        <taxon>Viridiplantae</taxon>
        <taxon>Streptophyta</taxon>
        <taxon>Embryophyta</taxon>
        <taxon>Tracheophyta</taxon>
        <taxon>Spermatophyta</taxon>
        <taxon>Magnoliopsida</taxon>
        <taxon>eudicotyledons</taxon>
        <taxon>Gunneridae</taxon>
        <taxon>Pentapetalae</taxon>
        <taxon>asterids</taxon>
        <taxon>campanulids</taxon>
        <taxon>Asterales</taxon>
        <taxon>Asteraceae</taxon>
        <taxon>Cichorioideae</taxon>
        <taxon>Cichorieae</taxon>
        <taxon>Lactucinae</taxon>
        <taxon>Lactuca</taxon>
    </lineage>
</organism>
<accession>A0AAU9LE91</accession>
<gene>
    <name evidence="1" type="ORF">LVIROSA_LOCUS361</name>
</gene>
<name>A0AAU9LE91_9ASTR</name>
<protein>
    <submittedName>
        <fullName evidence="1">Uncharacterized protein</fullName>
    </submittedName>
</protein>
<reference evidence="1 2" key="1">
    <citation type="submission" date="2022-01" db="EMBL/GenBank/DDBJ databases">
        <authorList>
            <person name="Xiong W."/>
            <person name="Schranz E."/>
        </authorList>
    </citation>
    <scope>NUCLEOTIDE SEQUENCE [LARGE SCALE GENOMIC DNA]</scope>
</reference>
<dbReference type="Proteomes" id="UP001157418">
    <property type="component" value="Unassembled WGS sequence"/>
</dbReference>
<sequence length="102" mass="11859">MEFLLPTSNGHYSWLNLAKEYVYILPHANISAFTTRDPETWFLPEELGIDHEAGDDDDMHVDTANADSPFEAEDHYYLLIRQLPPPFNDQPLGTHFKPQHEY</sequence>
<proteinExistence type="predicted"/>
<dbReference type="AlphaFoldDB" id="A0AAU9LE91"/>
<evidence type="ECO:0000313" key="1">
    <source>
        <dbReference type="EMBL" id="CAH1412340.1"/>
    </source>
</evidence>
<comment type="caution">
    <text evidence="1">The sequence shown here is derived from an EMBL/GenBank/DDBJ whole genome shotgun (WGS) entry which is preliminary data.</text>
</comment>
<dbReference type="EMBL" id="CAKMRJ010000001">
    <property type="protein sequence ID" value="CAH1412340.1"/>
    <property type="molecule type" value="Genomic_DNA"/>
</dbReference>
<keyword evidence="2" id="KW-1185">Reference proteome</keyword>
<evidence type="ECO:0000313" key="2">
    <source>
        <dbReference type="Proteomes" id="UP001157418"/>
    </source>
</evidence>